<evidence type="ECO:0000313" key="1">
    <source>
        <dbReference type="EMBL" id="KAK0423409.1"/>
    </source>
</evidence>
<gene>
    <name evidence="1" type="ORF">QR680_008129</name>
</gene>
<proteinExistence type="predicted"/>
<dbReference type="EMBL" id="JAUCMV010000001">
    <property type="protein sequence ID" value="KAK0423409.1"/>
    <property type="molecule type" value="Genomic_DNA"/>
</dbReference>
<reference evidence="1" key="1">
    <citation type="submission" date="2023-06" db="EMBL/GenBank/DDBJ databases">
        <title>Genomic analysis of the entomopathogenic nematode Steinernema hermaphroditum.</title>
        <authorList>
            <person name="Schwarz E.M."/>
            <person name="Heppert J.K."/>
            <person name="Baniya A."/>
            <person name="Schwartz H.T."/>
            <person name="Tan C.-H."/>
            <person name="Antoshechkin I."/>
            <person name="Sternberg P.W."/>
            <person name="Goodrich-Blair H."/>
            <person name="Dillman A.R."/>
        </authorList>
    </citation>
    <scope>NUCLEOTIDE SEQUENCE</scope>
    <source>
        <strain evidence="1">PS9179</strain>
        <tissue evidence="1">Whole animal</tissue>
    </source>
</reference>
<name>A0AA39M7J6_9BILA</name>
<organism evidence="1 2">
    <name type="scientific">Steinernema hermaphroditum</name>
    <dbReference type="NCBI Taxonomy" id="289476"/>
    <lineage>
        <taxon>Eukaryota</taxon>
        <taxon>Metazoa</taxon>
        <taxon>Ecdysozoa</taxon>
        <taxon>Nematoda</taxon>
        <taxon>Chromadorea</taxon>
        <taxon>Rhabditida</taxon>
        <taxon>Tylenchina</taxon>
        <taxon>Panagrolaimomorpha</taxon>
        <taxon>Strongyloidoidea</taxon>
        <taxon>Steinernematidae</taxon>
        <taxon>Steinernema</taxon>
    </lineage>
</organism>
<evidence type="ECO:0000313" key="2">
    <source>
        <dbReference type="Proteomes" id="UP001175271"/>
    </source>
</evidence>
<dbReference type="Proteomes" id="UP001175271">
    <property type="component" value="Unassembled WGS sequence"/>
</dbReference>
<keyword evidence="2" id="KW-1185">Reference proteome</keyword>
<accession>A0AA39M7J6</accession>
<sequence>MDCLPFAFVDDVIHHVSRKSVSSLQNLNSGLWSTLARDHAKKRRDFTLEVLLFYGGEFLCTLQPVDGGRRYVQLPPNVELAYVRIQTIILENNASPVFQHTKITFEALIKSLAPLKPLLNTVTSIDIRMAKYKDKSLNEEHMKHFKNLQFLWKIPIRQLVRRCGPEEVLSWHAESNPNLEEVHGTLNPVFAEKSIKGGLMITSYYIYIDPDLIEFVGAWRQNRKAASIVLIGIIKRFRGDCALLEFFRDQKHDFGSEWTETKEVGDVFAVGNVHRSFEMKHPCADASLRLYALHL</sequence>
<protein>
    <submittedName>
        <fullName evidence="1">Uncharacterized protein</fullName>
    </submittedName>
</protein>
<dbReference type="AlphaFoldDB" id="A0AA39M7J6"/>
<comment type="caution">
    <text evidence="1">The sequence shown here is derived from an EMBL/GenBank/DDBJ whole genome shotgun (WGS) entry which is preliminary data.</text>
</comment>